<evidence type="ECO:0000313" key="1">
    <source>
        <dbReference type="EMBL" id="ELP29684.1"/>
    </source>
</evidence>
<dbReference type="AlphaFoldDB" id="L7C668"/>
<name>L7C668_RHOBT</name>
<proteinExistence type="predicted"/>
<reference evidence="1 2" key="1">
    <citation type="journal article" date="2013" name="Mar. Genomics">
        <title>Expression of sulfatases in Rhodopirellula baltica and the diversity of sulfatases in the genus Rhodopirellula.</title>
        <authorList>
            <person name="Wegner C.E."/>
            <person name="Richter-Heitmann T."/>
            <person name="Klindworth A."/>
            <person name="Klockow C."/>
            <person name="Richter M."/>
            <person name="Achstetter T."/>
            <person name="Glockner F.O."/>
            <person name="Harder J."/>
        </authorList>
    </citation>
    <scope>NUCLEOTIDE SEQUENCE [LARGE SCALE GENOMIC DNA]</scope>
    <source>
        <strain evidence="1 2">SWK14</strain>
    </source>
</reference>
<dbReference type="Proteomes" id="UP000010959">
    <property type="component" value="Unassembled WGS sequence"/>
</dbReference>
<evidence type="ECO:0000313" key="2">
    <source>
        <dbReference type="Proteomes" id="UP000010959"/>
    </source>
</evidence>
<sequence>MSVWAWQNPRSLWIRDSTVPSSIKNFEKPQARPIHAIASKTSSRLASQLNLVYRVS</sequence>
<accession>L7C668</accession>
<organism evidence="1 2">
    <name type="scientific">Rhodopirellula baltica SWK14</name>
    <dbReference type="NCBI Taxonomy" id="993516"/>
    <lineage>
        <taxon>Bacteria</taxon>
        <taxon>Pseudomonadati</taxon>
        <taxon>Planctomycetota</taxon>
        <taxon>Planctomycetia</taxon>
        <taxon>Pirellulales</taxon>
        <taxon>Pirellulaceae</taxon>
        <taxon>Rhodopirellula</taxon>
    </lineage>
</organism>
<dbReference type="PATRIC" id="fig|993516.3.peg.6850"/>
<gene>
    <name evidence="1" type="ORF">RBSWK_06385</name>
</gene>
<protein>
    <submittedName>
        <fullName evidence="1">Uncharacterized protein</fullName>
    </submittedName>
</protein>
<comment type="caution">
    <text evidence="1">The sequence shown here is derived from an EMBL/GenBank/DDBJ whole genome shotgun (WGS) entry which is preliminary data.</text>
</comment>
<dbReference type="EMBL" id="AMWG01000184">
    <property type="protein sequence ID" value="ELP29684.1"/>
    <property type="molecule type" value="Genomic_DNA"/>
</dbReference>